<dbReference type="SUPFAM" id="SSF142906">
    <property type="entry name" value="YjbR-like"/>
    <property type="match status" value="1"/>
</dbReference>
<name>A0A411PKJ2_9GAMM</name>
<gene>
    <name evidence="1" type="ORF">EXU30_16185</name>
</gene>
<dbReference type="Pfam" id="PF04237">
    <property type="entry name" value="YjbR"/>
    <property type="match status" value="1"/>
</dbReference>
<evidence type="ECO:0000313" key="1">
    <source>
        <dbReference type="EMBL" id="QBF84039.1"/>
    </source>
</evidence>
<keyword evidence="1" id="KW-0238">DNA-binding</keyword>
<dbReference type="Gene3D" id="3.90.1150.30">
    <property type="match status" value="1"/>
</dbReference>
<keyword evidence="2" id="KW-1185">Reference proteome</keyword>
<dbReference type="OrthoDB" id="3194910at2"/>
<accession>A0A411PKJ2</accession>
<dbReference type="EMBL" id="CP036200">
    <property type="protein sequence ID" value="QBF84039.1"/>
    <property type="molecule type" value="Genomic_DNA"/>
</dbReference>
<dbReference type="Proteomes" id="UP000291106">
    <property type="component" value="Chromosome"/>
</dbReference>
<organism evidence="1 2">
    <name type="scientific">Shewanella maritima</name>
    <dbReference type="NCBI Taxonomy" id="2520507"/>
    <lineage>
        <taxon>Bacteria</taxon>
        <taxon>Pseudomonadati</taxon>
        <taxon>Pseudomonadota</taxon>
        <taxon>Gammaproteobacteria</taxon>
        <taxon>Alteromonadales</taxon>
        <taxon>Shewanellaceae</taxon>
        <taxon>Shewanella</taxon>
    </lineage>
</organism>
<dbReference type="AlphaFoldDB" id="A0A411PKJ2"/>
<protein>
    <submittedName>
        <fullName evidence="1">MmcQ/YjbR family DNA-binding protein</fullName>
    </submittedName>
</protein>
<dbReference type="RefSeq" id="WP_130601751.1">
    <property type="nucleotide sequence ID" value="NZ_CP036200.1"/>
</dbReference>
<dbReference type="PANTHER" id="PTHR35145">
    <property type="entry name" value="CYTOPLASMIC PROTEIN-RELATED"/>
    <property type="match status" value="1"/>
</dbReference>
<reference evidence="1 2" key="1">
    <citation type="submission" date="2019-02" db="EMBL/GenBank/DDBJ databases">
        <title>Shewanella sp. D4-2 isolated from Dokdo Island.</title>
        <authorList>
            <person name="Baek K."/>
        </authorList>
    </citation>
    <scope>NUCLEOTIDE SEQUENCE [LARGE SCALE GENOMIC DNA]</scope>
    <source>
        <strain evidence="1 2">D4-2</strain>
    </source>
</reference>
<dbReference type="PANTHER" id="PTHR35145:SF1">
    <property type="entry name" value="CYTOPLASMIC PROTEIN"/>
    <property type="match status" value="1"/>
</dbReference>
<dbReference type="InterPro" id="IPR058532">
    <property type="entry name" value="YjbR/MT2646/Rv2570-like"/>
</dbReference>
<dbReference type="InterPro" id="IPR007351">
    <property type="entry name" value="YjbR"/>
</dbReference>
<dbReference type="InterPro" id="IPR038056">
    <property type="entry name" value="YjbR-like_sf"/>
</dbReference>
<dbReference type="GO" id="GO:0003677">
    <property type="term" value="F:DNA binding"/>
    <property type="evidence" value="ECO:0007669"/>
    <property type="project" value="UniProtKB-KW"/>
</dbReference>
<proteinExistence type="predicted"/>
<dbReference type="KEGG" id="smai:EXU30_16185"/>
<sequence>MQFETLRNYLLAKPEATESFPFGEGAHVFKVKGKMFALIAWRDGVLMMNLKCDPDEAIALCDIFDAIKPGYHMDNTICYNYPYNKKQRVIPCNSLIVM</sequence>
<evidence type="ECO:0000313" key="2">
    <source>
        <dbReference type="Proteomes" id="UP000291106"/>
    </source>
</evidence>